<feature type="transmembrane region" description="Helical" evidence="1">
    <location>
        <begin position="7"/>
        <end position="27"/>
    </location>
</feature>
<keyword evidence="1" id="KW-0812">Transmembrane</keyword>
<keyword evidence="1" id="KW-1133">Transmembrane helix</keyword>
<organism evidence="2 3">
    <name type="scientific">Mucilaginibacter pallidiroseus</name>
    <dbReference type="NCBI Taxonomy" id="2599295"/>
    <lineage>
        <taxon>Bacteria</taxon>
        <taxon>Pseudomonadati</taxon>
        <taxon>Bacteroidota</taxon>
        <taxon>Sphingobacteriia</taxon>
        <taxon>Sphingobacteriales</taxon>
        <taxon>Sphingobacteriaceae</taxon>
        <taxon>Mucilaginibacter</taxon>
    </lineage>
</organism>
<gene>
    <name evidence="2" type="ORF">FPZ43_04385</name>
</gene>
<sequence>MKTLNALYIAGAIGLVITATLQMLFSTMMARPLLHPTFLALYPLCIIVLLIGSYKMRNRKAVDAKFQ</sequence>
<keyword evidence="3" id="KW-1185">Reference proteome</keyword>
<evidence type="ECO:0000313" key="3">
    <source>
        <dbReference type="Proteomes" id="UP000320042"/>
    </source>
</evidence>
<evidence type="ECO:0000256" key="1">
    <source>
        <dbReference type="SAM" id="Phobius"/>
    </source>
</evidence>
<comment type="caution">
    <text evidence="2">The sequence shown here is derived from an EMBL/GenBank/DDBJ whole genome shotgun (WGS) entry which is preliminary data.</text>
</comment>
<dbReference type="Proteomes" id="UP000320042">
    <property type="component" value="Unassembled WGS sequence"/>
</dbReference>
<protein>
    <submittedName>
        <fullName evidence="2">Uncharacterized protein</fullName>
    </submittedName>
</protein>
<dbReference type="AlphaFoldDB" id="A0A563UKB8"/>
<keyword evidence="1" id="KW-0472">Membrane</keyword>
<reference evidence="2 3" key="1">
    <citation type="submission" date="2019-07" db="EMBL/GenBank/DDBJ databases">
        <authorList>
            <person name="Kim J."/>
        </authorList>
    </citation>
    <scope>NUCLEOTIDE SEQUENCE [LARGE SCALE GENOMIC DNA]</scope>
    <source>
        <strain evidence="3">dk17</strain>
    </source>
</reference>
<accession>A0A563UKB8</accession>
<proteinExistence type="predicted"/>
<dbReference type="RefSeq" id="WP_146380615.1">
    <property type="nucleotide sequence ID" value="NZ_VOEJ01000001.1"/>
</dbReference>
<name>A0A563UKB8_9SPHI</name>
<evidence type="ECO:0000313" key="2">
    <source>
        <dbReference type="EMBL" id="TWR31718.1"/>
    </source>
</evidence>
<dbReference type="EMBL" id="VOEJ01000001">
    <property type="protein sequence ID" value="TWR31718.1"/>
    <property type="molecule type" value="Genomic_DNA"/>
</dbReference>
<feature type="transmembrane region" description="Helical" evidence="1">
    <location>
        <begin position="33"/>
        <end position="51"/>
    </location>
</feature>